<dbReference type="EMBL" id="JBBXMP010000341">
    <property type="protein sequence ID" value="KAL0058266.1"/>
    <property type="molecule type" value="Genomic_DNA"/>
</dbReference>
<dbReference type="Proteomes" id="UP001437256">
    <property type="component" value="Unassembled WGS sequence"/>
</dbReference>
<reference evidence="1 2" key="1">
    <citation type="submission" date="2024-05" db="EMBL/GenBank/DDBJ databases">
        <title>A draft genome resource for the thread blight pathogen Marasmius tenuissimus strain MS-2.</title>
        <authorList>
            <person name="Yulfo-Soto G.E."/>
            <person name="Baruah I.K."/>
            <person name="Amoako-Attah I."/>
            <person name="Bukari Y."/>
            <person name="Meinhardt L.W."/>
            <person name="Bailey B.A."/>
            <person name="Cohen S.P."/>
        </authorList>
    </citation>
    <scope>NUCLEOTIDE SEQUENCE [LARGE SCALE GENOMIC DNA]</scope>
    <source>
        <strain evidence="1 2">MS-2</strain>
    </source>
</reference>
<protein>
    <submittedName>
        <fullName evidence="1">Uncharacterized protein</fullName>
    </submittedName>
</protein>
<evidence type="ECO:0000313" key="1">
    <source>
        <dbReference type="EMBL" id="KAL0058266.1"/>
    </source>
</evidence>
<evidence type="ECO:0000313" key="2">
    <source>
        <dbReference type="Proteomes" id="UP001437256"/>
    </source>
</evidence>
<organism evidence="1 2">
    <name type="scientific">Marasmius tenuissimus</name>
    <dbReference type="NCBI Taxonomy" id="585030"/>
    <lineage>
        <taxon>Eukaryota</taxon>
        <taxon>Fungi</taxon>
        <taxon>Dikarya</taxon>
        <taxon>Basidiomycota</taxon>
        <taxon>Agaricomycotina</taxon>
        <taxon>Agaricomycetes</taxon>
        <taxon>Agaricomycetidae</taxon>
        <taxon>Agaricales</taxon>
        <taxon>Marasmiineae</taxon>
        <taxon>Marasmiaceae</taxon>
        <taxon>Marasmius</taxon>
    </lineage>
</organism>
<gene>
    <name evidence="1" type="ORF">AAF712_015072</name>
</gene>
<name>A0ABR2Z9C2_9AGAR</name>
<accession>A0ABR2Z9C2</accession>
<proteinExistence type="predicted"/>
<keyword evidence="2" id="KW-1185">Reference proteome</keyword>
<sequence length="160" mass="18036">RGAAFPAFCDLSIPKNLEHLVISIRNIVQDELDELLLDIIRNALNTLASPKLQHIAFNVNGSGFKVLSDQWDALDSLLAAPKFATAQVELVIPFSDSTLANEDDLVPARKLFQRCSSQGRLSVIRVPFVVKTRTWMEDPNEEKQFEDHDAIDWVCRRFSA</sequence>
<feature type="non-terminal residue" evidence="1">
    <location>
        <position position="1"/>
    </location>
</feature>
<comment type="caution">
    <text evidence="1">The sequence shown here is derived from an EMBL/GenBank/DDBJ whole genome shotgun (WGS) entry which is preliminary data.</text>
</comment>